<proteinExistence type="predicted"/>
<evidence type="ECO:0000313" key="2">
    <source>
        <dbReference type="EMBL" id="KAK6191835.1"/>
    </source>
</evidence>
<name>A0AAN8KDX8_PATCE</name>
<accession>A0AAN8KDX8</accession>
<keyword evidence="1" id="KW-0175">Coiled coil</keyword>
<dbReference type="EMBL" id="JAZGQO010000002">
    <property type="protein sequence ID" value="KAK6191835.1"/>
    <property type="molecule type" value="Genomic_DNA"/>
</dbReference>
<dbReference type="Proteomes" id="UP001347796">
    <property type="component" value="Unassembled WGS sequence"/>
</dbReference>
<reference evidence="2 3" key="1">
    <citation type="submission" date="2024-01" db="EMBL/GenBank/DDBJ databases">
        <title>The genome of the rayed Mediterranean limpet Patella caerulea (Linnaeus, 1758).</title>
        <authorList>
            <person name="Anh-Thu Weber A."/>
            <person name="Halstead-Nussloch G."/>
        </authorList>
    </citation>
    <scope>NUCLEOTIDE SEQUENCE [LARGE SCALE GENOMIC DNA]</scope>
    <source>
        <strain evidence="2">AATW-2023a</strain>
        <tissue evidence="2">Whole specimen</tissue>
    </source>
</reference>
<feature type="coiled-coil region" evidence="1">
    <location>
        <begin position="455"/>
        <end position="539"/>
    </location>
</feature>
<organism evidence="2 3">
    <name type="scientific">Patella caerulea</name>
    <name type="common">Rayed Mediterranean limpet</name>
    <dbReference type="NCBI Taxonomy" id="87958"/>
    <lineage>
        <taxon>Eukaryota</taxon>
        <taxon>Metazoa</taxon>
        <taxon>Spiralia</taxon>
        <taxon>Lophotrochozoa</taxon>
        <taxon>Mollusca</taxon>
        <taxon>Gastropoda</taxon>
        <taxon>Patellogastropoda</taxon>
        <taxon>Patelloidea</taxon>
        <taxon>Patellidae</taxon>
        <taxon>Patella</taxon>
    </lineage>
</organism>
<feature type="coiled-coil region" evidence="1">
    <location>
        <begin position="220"/>
        <end position="291"/>
    </location>
</feature>
<evidence type="ECO:0000256" key="1">
    <source>
        <dbReference type="SAM" id="Coils"/>
    </source>
</evidence>
<evidence type="ECO:0000313" key="3">
    <source>
        <dbReference type="Proteomes" id="UP001347796"/>
    </source>
</evidence>
<comment type="caution">
    <text evidence="2">The sequence shown here is derived from an EMBL/GenBank/DDBJ whole genome shotgun (WGS) entry which is preliminary data.</text>
</comment>
<sequence>MAFERNTLLRNRYNLIRRPESAPLSNKDEATIANEKGLKSKDYAAFLKEQERKVGPDGFVDSGRYSYTYQRKRDCKQKGLDNNYSTPRGSVVSLQDKIKKEEQNHGKCLKVIEDLMWQHKQEERELKRTEGDIVKNQQIVRHTLRDYEHAINKKKMAEAKKLSHSLDKYTVLQQDHVHNKEQTTLDRIQQSVNADQSYKDSGRKLEVTKTDLARKYKTKVSEIELKRAELLRLNQEYENKLKLKEEEQFRLKQEAAELALSLNMEAQKGRVKKLEAEKKRKEDNKNRIEDDLKMDSEFSSKLAKSDGDIKIAESTKRKLSADLSRTKTHLDIKKRDEQRHLIDTKIRLGGNISTQRQLNEAAIHVETNKKVQQLDQKIQEHNNRRIDQVQFNIKSKKEKRNSQQSLLEARFKKRFNEQQRKEHEDSLKFFQKMVSKDDEIEQNLYNKVRTSEYNRQKQEQIVRRYELNLAELKRKNAEKLKDEIIERNLQEKELEQKIQREKAELDKYHFKKEESYSRLQKHRQNCQEDKHLLIEHEKEHNRLMRIGARTDGITV</sequence>
<dbReference type="AlphaFoldDB" id="A0AAN8KDX8"/>
<keyword evidence="3" id="KW-1185">Reference proteome</keyword>
<protein>
    <submittedName>
        <fullName evidence="2">Uncharacterized protein</fullName>
    </submittedName>
</protein>
<gene>
    <name evidence="2" type="ORF">SNE40_003426</name>
</gene>